<keyword evidence="1" id="KW-0472">Membrane</keyword>
<evidence type="ECO:0000256" key="1">
    <source>
        <dbReference type="SAM" id="Phobius"/>
    </source>
</evidence>
<dbReference type="Proteomes" id="UP001553161">
    <property type="component" value="Unassembled WGS sequence"/>
</dbReference>
<protein>
    <submittedName>
        <fullName evidence="3">KUP/HAK/KT family potassium transporter</fullName>
    </submittedName>
</protein>
<evidence type="ECO:0000313" key="4">
    <source>
        <dbReference type="Proteomes" id="UP001553161"/>
    </source>
</evidence>
<organism evidence="3 4">
    <name type="scientific">Meridianimarinicoccus marinus</name>
    <dbReference type="NCBI Taxonomy" id="3231483"/>
    <lineage>
        <taxon>Bacteria</taxon>
        <taxon>Pseudomonadati</taxon>
        <taxon>Pseudomonadota</taxon>
        <taxon>Alphaproteobacteria</taxon>
        <taxon>Rhodobacterales</taxon>
        <taxon>Paracoccaceae</taxon>
        <taxon>Meridianimarinicoccus</taxon>
    </lineage>
</organism>
<feature type="transmembrane region" description="Helical" evidence="1">
    <location>
        <begin position="23"/>
        <end position="50"/>
    </location>
</feature>
<keyword evidence="1" id="KW-0812">Transmembrane</keyword>
<keyword evidence="1" id="KW-1133">Transmembrane helix</keyword>
<reference evidence="3 4" key="1">
    <citation type="submission" date="2024-07" db="EMBL/GenBank/DDBJ databases">
        <authorList>
            <person name="Kang M."/>
        </authorList>
    </citation>
    <scope>NUCLEOTIDE SEQUENCE [LARGE SCALE GENOMIC DNA]</scope>
    <source>
        <strain evidence="3 4">DFM31</strain>
    </source>
</reference>
<name>A0ABV3LC13_9RHOB</name>
<comment type="caution">
    <text evidence="3">The sequence shown here is derived from an EMBL/GenBank/DDBJ whole genome shotgun (WGS) entry which is preliminary data.</text>
</comment>
<gene>
    <name evidence="3" type="ORF">AB0T83_20430</name>
</gene>
<dbReference type="InterPro" id="IPR053951">
    <property type="entry name" value="K_trans_N"/>
</dbReference>
<dbReference type="EMBL" id="JBFBVU010000134">
    <property type="protein sequence ID" value="MEV8469089.1"/>
    <property type="molecule type" value="Genomic_DNA"/>
</dbReference>
<proteinExistence type="predicted"/>
<accession>A0ABV3LC13</accession>
<keyword evidence="4" id="KW-1185">Reference proteome</keyword>
<sequence>MTNHNKPGFSVVNPFFGIMEEWMIIPGVILATAAAIIASQALITGSFTIFSEAMSLNLWPNQKIDYP</sequence>
<feature type="non-terminal residue" evidence="3">
    <location>
        <position position="67"/>
    </location>
</feature>
<feature type="domain" description="K+ potassium transporter integral membrane" evidence="2">
    <location>
        <begin position="11"/>
        <end position="66"/>
    </location>
</feature>
<evidence type="ECO:0000313" key="3">
    <source>
        <dbReference type="EMBL" id="MEV8469089.1"/>
    </source>
</evidence>
<evidence type="ECO:0000259" key="2">
    <source>
        <dbReference type="Pfam" id="PF02705"/>
    </source>
</evidence>
<dbReference type="Pfam" id="PF02705">
    <property type="entry name" value="K_trans"/>
    <property type="match status" value="1"/>
</dbReference>